<evidence type="ECO:0000256" key="2">
    <source>
        <dbReference type="SAM" id="MobiDB-lite"/>
    </source>
</evidence>
<feature type="region of interest" description="Disordered" evidence="2">
    <location>
        <begin position="246"/>
        <end position="369"/>
    </location>
</feature>
<organism evidence="4 5">
    <name type="scientific">Nitzschia inconspicua</name>
    <dbReference type="NCBI Taxonomy" id="303405"/>
    <lineage>
        <taxon>Eukaryota</taxon>
        <taxon>Sar</taxon>
        <taxon>Stramenopiles</taxon>
        <taxon>Ochrophyta</taxon>
        <taxon>Bacillariophyta</taxon>
        <taxon>Bacillariophyceae</taxon>
        <taxon>Bacillariophycidae</taxon>
        <taxon>Bacillariales</taxon>
        <taxon>Bacillariaceae</taxon>
        <taxon>Nitzschia</taxon>
    </lineage>
</organism>
<dbReference type="GO" id="GO:0001671">
    <property type="term" value="F:ATPase activator activity"/>
    <property type="evidence" value="ECO:0007669"/>
    <property type="project" value="InterPro"/>
</dbReference>
<feature type="compositionally biased region" description="Basic and acidic residues" evidence="2">
    <location>
        <begin position="296"/>
        <end position="354"/>
    </location>
</feature>
<dbReference type="Pfam" id="PF13181">
    <property type="entry name" value="TPR_8"/>
    <property type="match status" value="1"/>
</dbReference>
<dbReference type="OrthoDB" id="567237at2759"/>
<feature type="domain" description="Activator of Hsp90 ATPase AHSA1-like N-terminal" evidence="3">
    <location>
        <begin position="441"/>
        <end position="574"/>
    </location>
</feature>
<reference evidence="4" key="1">
    <citation type="journal article" date="2021" name="Sci. Rep.">
        <title>Diploid genomic architecture of Nitzschia inconspicua, an elite biomass production diatom.</title>
        <authorList>
            <person name="Oliver A."/>
            <person name="Podell S."/>
            <person name="Pinowska A."/>
            <person name="Traller J.C."/>
            <person name="Smith S.R."/>
            <person name="McClure R."/>
            <person name="Beliaev A."/>
            <person name="Bohutskyi P."/>
            <person name="Hill E.A."/>
            <person name="Rabines A."/>
            <person name="Zheng H."/>
            <person name="Allen L.Z."/>
            <person name="Kuo A."/>
            <person name="Grigoriev I.V."/>
            <person name="Allen A.E."/>
            <person name="Hazlebeck D."/>
            <person name="Allen E.E."/>
        </authorList>
    </citation>
    <scope>NUCLEOTIDE SEQUENCE</scope>
    <source>
        <strain evidence="4">Hildebrandi</strain>
    </source>
</reference>
<dbReference type="SMART" id="SM00028">
    <property type="entry name" value="TPR"/>
    <property type="match status" value="2"/>
</dbReference>
<dbReference type="PANTHER" id="PTHR46512:SF9">
    <property type="entry name" value="PEPTIDYLPROLYL ISOMERASE"/>
    <property type="match status" value="1"/>
</dbReference>
<dbReference type="InterPro" id="IPR050754">
    <property type="entry name" value="FKBP4/5/8-like"/>
</dbReference>
<comment type="caution">
    <text evidence="4">The sequence shown here is derived from an EMBL/GenBank/DDBJ whole genome shotgun (WGS) entry which is preliminary data.</text>
</comment>
<sequence length="576" mass="65515">MSSEVEATTSMEVEQLVVDDTMKEDDPATPVSAQDDDGQGDVEMKSAGEDIVDRNETAPEDVNDTVDTSSTVSDDSSDPVLDDDDDDEEEEEENSSDKPKEDPEILLIKASACKEEGNKFFTEEKDFEKASRAYRRGVNAIKNLNKANTGDEQVKTLLLTLQTNLSMMQFKLEKYSQSQAVASKALEIDPHHVKALYRRAAARRKLGDPDGAMADLKLALSKEPNNAACRKDFALLKKEIDAAKKKQKTSMQKAFSKGGLYDDKEEEKKKQDELAKQKKKEEEEALKKRKQEWEDECVKRMAKGEEAITFDDWEKDRKEKLEKERKDAERKRKEEEKRLKEERRKAREAAKRDNDDDDDELESFTEKELAEMRGYKKTKDGRITSYFTREQSHQIDIAPKPICTTPQPITPSSSAGETNVESETGGRGKSSVWNHAGTWEEKDTTEWCRDQLKKRLKETKVEAAGGHMGLVTEVKDMTGDASVAIVSGKKRYIFDFHCKLKFKLKEADTDDVLASGTLRLPDICSTHHEELEVEFEGWKKKPSSDNEAMANETRQMLESEVRESVKLWVADFNSHY</sequence>
<gene>
    <name evidence="4" type="ORF">IV203_007394</name>
</gene>
<name>A0A9K3KFH9_9STRA</name>
<feature type="compositionally biased region" description="Polar residues" evidence="2">
    <location>
        <begin position="404"/>
        <end position="422"/>
    </location>
</feature>
<evidence type="ECO:0000256" key="1">
    <source>
        <dbReference type="ARBA" id="ARBA00000971"/>
    </source>
</evidence>
<evidence type="ECO:0000313" key="5">
    <source>
        <dbReference type="Proteomes" id="UP000693970"/>
    </source>
</evidence>
<dbReference type="Pfam" id="PF09229">
    <property type="entry name" value="Aha1_N"/>
    <property type="match status" value="1"/>
</dbReference>
<keyword evidence="5" id="KW-1185">Reference proteome</keyword>
<comment type="catalytic activity">
    <reaction evidence="1">
        <text>[protein]-peptidylproline (omega=180) = [protein]-peptidylproline (omega=0)</text>
        <dbReference type="Rhea" id="RHEA:16237"/>
        <dbReference type="Rhea" id="RHEA-COMP:10747"/>
        <dbReference type="Rhea" id="RHEA-COMP:10748"/>
        <dbReference type="ChEBI" id="CHEBI:83833"/>
        <dbReference type="ChEBI" id="CHEBI:83834"/>
        <dbReference type="EC" id="5.2.1.8"/>
    </reaction>
</comment>
<dbReference type="Proteomes" id="UP000693970">
    <property type="component" value="Unassembled WGS sequence"/>
</dbReference>
<accession>A0A9K3KFH9</accession>
<dbReference type="InterPro" id="IPR019734">
    <property type="entry name" value="TPR_rpt"/>
</dbReference>
<feature type="compositionally biased region" description="Acidic residues" evidence="2">
    <location>
        <begin position="75"/>
        <end position="94"/>
    </location>
</feature>
<feature type="compositionally biased region" description="Basic and acidic residues" evidence="2">
    <location>
        <begin position="260"/>
        <end position="286"/>
    </location>
</feature>
<proteinExistence type="predicted"/>
<feature type="compositionally biased region" description="Basic and acidic residues" evidence="2">
    <location>
        <begin position="42"/>
        <end position="57"/>
    </location>
</feature>
<dbReference type="EMBL" id="JAGRRH010000025">
    <property type="protein sequence ID" value="KAG7342301.1"/>
    <property type="molecule type" value="Genomic_DNA"/>
</dbReference>
<feature type="compositionally biased region" description="Polar residues" evidence="2">
    <location>
        <begin position="1"/>
        <end position="12"/>
    </location>
</feature>
<evidence type="ECO:0000313" key="4">
    <source>
        <dbReference type="EMBL" id="KAG7342301.1"/>
    </source>
</evidence>
<dbReference type="SMART" id="SM01000">
    <property type="entry name" value="Aha1_N"/>
    <property type="match status" value="1"/>
</dbReference>
<dbReference type="AlphaFoldDB" id="A0A9K3KFH9"/>
<dbReference type="PANTHER" id="PTHR46512">
    <property type="entry name" value="PEPTIDYLPROLYL ISOMERASE"/>
    <property type="match status" value="1"/>
</dbReference>
<dbReference type="GO" id="GO:0003755">
    <property type="term" value="F:peptidyl-prolyl cis-trans isomerase activity"/>
    <property type="evidence" value="ECO:0007669"/>
    <property type="project" value="UniProtKB-EC"/>
</dbReference>
<feature type="compositionally biased region" description="Low complexity" evidence="2">
    <location>
        <begin position="65"/>
        <end position="74"/>
    </location>
</feature>
<evidence type="ECO:0000259" key="3">
    <source>
        <dbReference type="SMART" id="SM01000"/>
    </source>
</evidence>
<dbReference type="InterPro" id="IPR015310">
    <property type="entry name" value="AHSA1-like_N"/>
</dbReference>
<reference evidence="4" key="2">
    <citation type="submission" date="2021-04" db="EMBL/GenBank/DDBJ databases">
        <authorList>
            <person name="Podell S."/>
        </authorList>
    </citation>
    <scope>NUCLEOTIDE SEQUENCE</scope>
    <source>
        <strain evidence="4">Hildebrandi</strain>
    </source>
</reference>
<protein>
    <submittedName>
        <fullName evidence="4">Activator of Hsp90 ATPase, N-terminal-domain containing protein</fullName>
    </submittedName>
</protein>
<dbReference type="GO" id="GO:0051087">
    <property type="term" value="F:protein-folding chaperone binding"/>
    <property type="evidence" value="ECO:0007669"/>
    <property type="project" value="InterPro"/>
</dbReference>
<feature type="region of interest" description="Disordered" evidence="2">
    <location>
        <begin position="1"/>
        <end position="105"/>
    </location>
</feature>
<feature type="region of interest" description="Disordered" evidence="2">
    <location>
        <begin position="400"/>
        <end position="433"/>
    </location>
</feature>